<sequence>MSNYLVFNYPMTDDRDAEKITTLLNKLEGGVYNVKIDVQGNRVSLQTNHVKNDVLTKLLFSGKPVFYNEEETKLGPR</sequence>
<reference evidence="1" key="1">
    <citation type="journal article" date="2013" name="Genetics">
        <title>The draft genome and transcriptome of Panagrellus redivivus are shaped by the harsh demands of a free-living lifestyle.</title>
        <authorList>
            <person name="Srinivasan J."/>
            <person name="Dillman A.R."/>
            <person name="Macchietto M.G."/>
            <person name="Heikkinen L."/>
            <person name="Lakso M."/>
            <person name="Fracchia K.M."/>
            <person name="Antoshechkin I."/>
            <person name="Mortazavi A."/>
            <person name="Wong G."/>
            <person name="Sternberg P.W."/>
        </authorList>
    </citation>
    <scope>NUCLEOTIDE SEQUENCE [LARGE SCALE GENOMIC DNA]</scope>
    <source>
        <strain evidence="1">MT8872</strain>
    </source>
</reference>
<dbReference type="Gene3D" id="3.30.70.100">
    <property type="match status" value="1"/>
</dbReference>
<dbReference type="Proteomes" id="UP000492821">
    <property type="component" value="Unassembled WGS sequence"/>
</dbReference>
<evidence type="ECO:0000313" key="2">
    <source>
        <dbReference type="WBParaSite" id="Pan_g20678.t1"/>
    </source>
</evidence>
<proteinExistence type="predicted"/>
<dbReference type="WBParaSite" id="Pan_g20678.t1">
    <property type="protein sequence ID" value="Pan_g20678.t1"/>
    <property type="gene ID" value="Pan_g20678"/>
</dbReference>
<dbReference type="AlphaFoldDB" id="A0A7E4VGJ8"/>
<evidence type="ECO:0000313" key="1">
    <source>
        <dbReference type="Proteomes" id="UP000492821"/>
    </source>
</evidence>
<name>A0A7E4VGJ8_PANRE</name>
<keyword evidence="1" id="KW-1185">Reference proteome</keyword>
<reference evidence="2" key="2">
    <citation type="submission" date="2020-10" db="UniProtKB">
        <authorList>
            <consortium name="WormBaseParasite"/>
        </authorList>
    </citation>
    <scope>IDENTIFICATION</scope>
</reference>
<organism evidence="1 2">
    <name type="scientific">Panagrellus redivivus</name>
    <name type="common">Microworm</name>
    <dbReference type="NCBI Taxonomy" id="6233"/>
    <lineage>
        <taxon>Eukaryota</taxon>
        <taxon>Metazoa</taxon>
        <taxon>Ecdysozoa</taxon>
        <taxon>Nematoda</taxon>
        <taxon>Chromadorea</taxon>
        <taxon>Rhabditida</taxon>
        <taxon>Tylenchina</taxon>
        <taxon>Panagrolaimomorpha</taxon>
        <taxon>Panagrolaimoidea</taxon>
        <taxon>Panagrolaimidae</taxon>
        <taxon>Panagrellus</taxon>
    </lineage>
</organism>
<protein>
    <submittedName>
        <fullName evidence="2">HMA domain-containing protein</fullName>
    </submittedName>
</protein>
<accession>A0A7E4VGJ8</accession>